<dbReference type="PROSITE" id="PS50011">
    <property type="entry name" value="PROTEIN_KINASE_DOM"/>
    <property type="match status" value="1"/>
</dbReference>
<evidence type="ECO:0000256" key="1">
    <source>
        <dbReference type="ARBA" id="ARBA00001946"/>
    </source>
</evidence>
<feature type="binding site" evidence="9">
    <location>
        <position position="2182"/>
    </location>
    <ligand>
        <name>ATP</name>
        <dbReference type="ChEBI" id="CHEBI:30616"/>
    </ligand>
</feature>
<dbReference type="InterPro" id="IPR017441">
    <property type="entry name" value="Protein_kinase_ATP_BS"/>
</dbReference>
<dbReference type="SMART" id="SM00054">
    <property type="entry name" value="EFh"/>
    <property type="match status" value="2"/>
</dbReference>
<dbReference type="Gene3D" id="3.30.200.20">
    <property type="entry name" value="Phosphorylase Kinase, domain 1"/>
    <property type="match status" value="1"/>
</dbReference>
<dbReference type="PROSITE" id="PS50222">
    <property type="entry name" value="EF_HAND_2"/>
    <property type="match status" value="2"/>
</dbReference>
<feature type="compositionally biased region" description="Low complexity" evidence="10">
    <location>
        <begin position="454"/>
        <end position="469"/>
    </location>
</feature>
<name>A0ABP0SBH5_9DINO</name>
<feature type="compositionally biased region" description="Basic and acidic residues" evidence="10">
    <location>
        <begin position="2009"/>
        <end position="2021"/>
    </location>
</feature>
<feature type="compositionally biased region" description="Basic and acidic residues" evidence="10">
    <location>
        <begin position="856"/>
        <end position="876"/>
    </location>
</feature>
<organism evidence="14 15">
    <name type="scientific">Durusdinium trenchii</name>
    <dbReference type="NCBI Taxonomy" id="1381693"/>
    <lineage>
        <taxon>Eukaryota</taxon>
        <taxon>Sar</taxon>
        <taxon>Alveolata</taxon>
        <taxon>Dinophyceae</taxon>
        <taxon>Suessiales</taxon>
        <taxon>Symbiodiniaceae</taxon>
        <taxon>Durusdinium</taxon>
    </lineage>
</organism>
<dbReference type="SUPFAM" id="SSF47473">
    <property type="entry name" value="EF-hand"/>
    <property type="match status" value="1"/>
</dbReference>
<evidence type="ECO:0000256" key="9">
    <source>
        <dbReference type="PROSITE-ProRule" id="PRU10141"/>
    </source>
</evidence>
<dbReference type="Gene3D" id="1.10.510.10">
    <property type="entry name" value="Transferase(Phosphotransferase) domain 1"/>
    <property type="match status" value="1"/>
</dbReference>
<feature type="compositionally biased region" description="Low complexity" evidence="10">
    <location>
        <begin position="148"/>
        <end position="158"/>
    </location>
</feature>
<dbReference type="PROSITE" id="PS50994">
    <property type="entry name" value="INTEGRASE"/>
    <property type="match status" value="1"/>
</dbReference>
<feature type="domain" description="EF-hand" evidence="12">
    <location>
        <begin position="2091"/>
        <end position="2126"/>
    </location>
</feature>
<feature type="compositionally biased region" description="Basic residues" evidence="10">
    <location>
        <begin position="842"/>
        <end position="855"/>
    </location>
</feature>
<feature type="compositionally biased region" description="Basic and acidic residues" evidence="10">
    <location>
        <begin position="200"/>
        <end position="216"/>
    </location>
</feature>
<comment type="caution">
    <text evidence="14">The sequence shown here is derived from an EMBL/GenBank/DDBJ whole genome shotgun (WGS) entry which is preliminary data.</text>
</comment>
<dbReference type="SMART" id="SM00220">
    <property type="entry name" value="S_TKc"/>
    <property type="match status" value="1"/>
</dbReference>
<feature type="region of interest" description="Disordered" evidence="10">
    <location>
        <begin position="1747"/>
        <end position="1859"/>
    </location>
</feature>
<keyword evidence="2" id="KW-0723">Serine/threonine-protein kinase</keyword>
<dbReference type="Gene3D" id="1.10.238.10">
    <property type="entry name" value="EF-hand"/>
    <property type="match status" value="3"/>
</dbReference>
<dbReference type="EMBL" id="CAXAMN010027250">
    <property type="protein sequence ID" value="CAK9109702.1"/>
    <property type="molecule type" value="Genomic_DNA"/>
</dbReference>
<feature type="region of interest" description="Disordered" evidence="10">
    <location>
        <begin position="134"/>
        <end position="230"/>
    </location>
</feature>
<dbReference type="InterPro" id="IPR008271">
    <property type="entry name" value="Ser/Thr_kinase_AS"/>
</dbReference>
<reference evidence="14 15" key="1">
    <citation type="submission" date="2024-02" db="EMBL/GenBank/DDBJ databases">
        <authorList>
            <person name="Chen Y."/>
            <person name="Shah S."/>
            <person name="Dougan E. K."/>
            <person name="Thang M."/>
            <person name="Chan C."/>
        </authorList>
    </citation>
    <scope>NUCLEOTIDE SEQUENCE [LARGE SCALE GENOMIC DNA]</scope>
</reference>
<dbReference type="InterPro" id="IPR036397">
    <property type="entry name" value="RNaseH_sf"/>
</dbReference>
<dbReference type="InterPro" id="IPR011009">
    <property type="entry name" value="Kinase-like_dom_sf"/>
</dbReference>
<keyword evidence="4 9" id="KW-0547">Nucleotide-binding</keyword>
<feature type="region of interest" description="Disordered" evidence="10">
    <location>
        <begin position="454"/>
        <end position="502"/>
    </location>
</feature>
<protein>
    <submittedName>
        <fullName evidence="14">Uncharacterized protein</fullName>
    </submittedName>
</protein>
<dbReference type="InterPro" id="IPR018247">
    <property type="entry name" value="EF_Hand_1_Ca_BS"/>
</dbReference>
<dbReference type="InterPro" id="IPR001584">
    <property type="entry name" value="Integrase_cat-core"/>
</dbReference>
<sequence>MTEKDKDTSLRCHWDGDFSTWPDYVRKVRLALEKTRRRRRAQLGPDLVSQLSGRAWVVTQEIDYKALTQANGARYLISFLEERLARVPIPDAGSQAEALLLRLRRMPGTSMATWCAQVREQYRKLQRALKRARGDLPDLKGVGTTSLPSSRARSSPEPAAEEGTEAEEAQRAAEDDEEDGEPPPPRSPTRHSSKGGKSGKGKEDYHSPSRGSRSDPSDSEEDPENDHFWDDLDVGLPEVLPSELIGWIMLRKSSLNAAQRLNVLSSIGNSLKADDIEKGLRGAEDELRLVEKEREGRPKGHGKGKTRPQFWVEYEGEWGLMLTGECEDEDLLENDIHWLGGMSYDQVFQTSTWESSSTSRPEIEETFAADDGFWASDPSSPGAYLWWNLEADGEYHQDASGAFWSWSEADVWNSVLWSSPEESKPIVEAYAAYEEKIRSFQDSRRATHAKNASRGFFPKGKFKGKPSFGKKGGKGKGLGSRPSSSTSPMASSPVMAIQGGGKPGSPGYQGCFICGAKDHDYRSCPRRSRSGKGGKVFMVTDEHESVETFVCHPLSHPERPLEIMVADEIGSPEVEGYGVLDTGATETVSGLAALEWIMHKRHQSGSDVDGFQVVDVPNKMFKFGNGVTQKSESMILLPQRLGNHRLSLGIYTLEAQGVPVLVGIRTLTKLGALIDCGRSAMVLTAIDASLLVPLRKSSSGHLAMDLSHDWLSEGTRILFTTDTAPKKSEEYMCSQPSSSSCFMIHESEQSSHAATSSLSVLLDDFELDMYKSLHGHAADEFLSECFSVRFSSTTSTSLRPPLTSGANDADLEAQETSMSWKALTLLASTAVNFALLGSHAKSHRAASTKEKKKATSSKDDRYDETRTVLSDPRDPRTLGPPCHGQHDPAPAYKGSVTGSNGHAKWVGCAKCLLRLSYTPAYGATGLHRQAGPLPEDTKHQIEELGEKAPYNPLLKNQAVGLDGAERSLLTKLDHIRARKAATGYYAPPTPSTNVTSSPGTPTATERASPADAEELSQVPGSKSRRAADLPAEQVDVNSEESGGRYDDEDPPGDLTSKDDILMNSNKLISPNVRFLKNAQVPPNVKVPPNQFKTENAHGMKVGEAFDSFSADGLQPGEPEGEDRTMTPFPRKEFAFVTEAMNELVEEGDMIFKAHGGITSLEQWDVMELCCDPTSLLTEEVIRQGGRAGRAGLHNQCDLTKPEGVERTLALLRQHRPRWIWVSFPCGPTSAVQALNERTPEAKVKSAYRKRHARKVLRGGLRVLQEHLSMDGEIAWEWPRFNKAWQLPEVVAFWEALHQCDRAHEVLGDGCMFGLTSPDGPVKKPWRFMTTRARALAGLARLCDGSHHHVPCLGQRARASAYYTKQLCHIAAKGMLEPSELIGGIAEVEPDPQVLEKLTPQELQHLMETVRKLHRLCGHPNNRALLKLLRARGASEELKAAALQLACPECQESRTATPATKVSLEREDTIWKTLQMDAFYFRHAKQVHHFLLLLDEASSFAVVREIKVHHEDESENISTPEVITTLEESWCQIFGYPARIRCDAEGAFRGTALAMWCSERGIEMTHVPAEHHAATGAVEKAIGELRWKMETFLRNEPIEPRRAASAMVQAHNHVVRVGGFAPAQWAFGRLESVSVNPAAACSEGTPGHAMAETEHLHNKLSADARISRAKNSRSKPARQFLPGDVVYYQRHKAHIDQIRHGSERELLIANSSGMMAMPWTFTMMSTSLQKGAFEDLTTSKAERFEAKRRQTFRPFHQDGKRLKTVREEEDPDDPASSSSEELLPDSEVHMDPTLKEGMHPDDSDELDIDRLLNDPSYMPLHPVEPPDAPMEESRASAEKSFQHQRKRHEMEDRPHHAKFPKKYQDPDLIGWCSNMENDFILSVTIDAPANEDEWRQILKEPKKFTSKAVKKGCEELGDKMNCGPKDTVRLLRAAYGLVSAPREWYRAVASHVDDFIAVRYVFCTGRHRWCHLLDDLRALLGAWTTEKIALRDQGPIDRTVRRLGLRLRSKATEGSRPVERKLMTPPVSKSGPGTPSGPRSEIKPIKKLVTAKTTGNGRLEKEADETLQRLNGFEELCRCMQKMNAELGIGSFTERHVQHYMHRFDTDGDKFLNQDEFQELYRALLIVKLEEVEPVDLSRNMFISRRKGKPEDDYRVQGIVGVGSFGVVRKVQCRSTGTIRVMKVVDKQKALSGGYPLKLIMEEIDKLRTLDHPAVLRLFEYCADERNLYLITDLLPGGDLLDAVEGSYGKKKHLEELSARDRASSQQPGVAYCHAKGVMHKDLKLENIMLSSVEPPKAVVIDVGLAELFPVNEADSFRSADPAGTLATMAPAWEPGREVVRGSFNAKCDVWSLGCCLYALLCHRPLRLEDNKGEGVVEQYDYFYPFTPPPDESRQELKAYLVRQKEGPDFKRLECSAEAKERMELIAKLLTFDKDPRPSMRQALSFSWLQSSKSSGQISHEQLESLLQFHRINPLAQAVLLDLSSQLPLRQLREMISLFESMDTDGNGILDEAELAEALKAAGLAAESAQQAAKRLAKGSGGTVEFSRFVAALAPAVGLVDVELLRSSFNRLDARRPDVWSAMPRRGRRMAEDGSWVGAG</sequence>
<dbReference type="InterPro" id="IPR011992">
    <property type="entry name" value="EF-hand-dom_pair"/>
</dbReference>
<keyword evidence="6" id="KW-0106">Calcium</keyword>
<gene>
    <name evidence="14" type="ORF">CCMP2556_LOCUS51050</name>
</gene>
<evidence type="ECO:0000313" key="14">
    <source>
        <dbReference type="EMBL" id="CAK9109702.1"/>
    </source>
</evidence>
<evidence type="ECO:0000256" key="8">
    <source>
        <dbReference type="ARBA" id="ARBA00024334"/>
    </source>
</evidence>
<keyword evidence="7 9" id="KW-0067">ATP-binding</keyword>
<dbReference type="Gene3D" id="3.30.420.10">
    <property type="entry name" value="Ribonuclease H-like superfamily/Ribonuclease H"/>
    <property type="match status" value="1"/>
</dbReference>
<evidence type="ECO:0000256" key="5">
    <source>
        <dbReference type="ARBA" id="ARBA00022777"/>
    </source>
</evidence>
<dbReference type="PROSITE" id="PS00107">
    <property type="entry name" value="PROTEIN_KINASE_ATP"/>
    <property type="match status" value="1"/>
</dbReference>
<evidence type="ECO:0000256" key="10">
    <source>
        <dbReference type="SAM" id="MobiDB-lite"/>
    </source>
</evidence>
<dbReference type="InterPro" id="IPR000719">
    <property type="entry name" value="Prot_kinase_dom"/>
</dbReference>
<dbReference type="Pfam" id="PF00069">
    <property type="entry name" value="Pkinase"/>
    <property type="match status" value="1"/>
</dbReference>
<feature type="compositionally biased region" description="Basic and acidic residues" evidence="10">
    <location>
        <begin position="1785"/>
        <end position="1800"/>
    </location>
</feature>
<dbReference type="SUPFAM" id="SSF56112">
    <property type="entry name" value="Protein kinase-like (PK-like)"/>
    <property type="match status" value="1"/>
</dbReference>
<dbReference type="Proteomes" id="UP001642484">
    <property type="component" value="Unassembled WGS sequence"/>
</dbReference>
<evidence type="ECO:0000256" key="4">
    <source>
        <dbReference type="ARBA" id="ARBA00022741"/>
    </source>
</evidence>
<keyword evidence="5" id="KW-0418">Kinase</keyword>
<dbReference type="InterPro" id="IPR050205">
    <property type="entry name" value="CDPK_Ser/Thr_kinases"/>
</dbReference>
<comment type="cofactor">
    <cofactor evidence="1">
        <name>Mg(2+)</name>
        <dbReference type="ChEBI" id="CHEBI:18420"/>
    </cofactor>
</comment>
<feature type="domain" description="Integrase catalytic" evidence="13">
    <location>
        <begin position="1453"/>
        <end position="1629"/>
    </location>
</feature>
<feature type="region of interest" description="Disordered" evidence="10">
    <location>
        <begin position="842"/>
        <end position="896"/>
    </location>
</feature>
<feature type="compositionally biased region" description="Basic and acidic residues" evidence="10">
    <location>
        <begin position="1830"/>
        <end position="1840"/>
    </location>
</feature>
<feature type="region of interest" description="Disordered" evidence="10">
    <location>
        <begin position="2008"/>
        <end position="2041"/>
    </location>
</feature>
<dbReference type="PROSITE" id="PS00018">
    <property type="entry name" value="EF_HAND_1"/>
    <property type="match status" value="2"/>
</dbReference>
<feature type="compositionally biased region" description="Basic residues" evidence="10">
    <location>
        <begin position="188"/>
        <end position="199"/>
    </location>
</feature>
<keyword evidence="15" id="KW-1185">Reference proteome</keyword>
<dbReference type="InterPro" id="IPR012337">
    <property type="entry name" value="RNaseH-like_sf"/>
</dbReference>
<feature type="region of interest" description="Disordered" evidence="10">
    <location>
        <begin position="983"/>
        <end position="1058"/>
    </location>
</feature>
<dbReference type="SUPFAM" id="SSF53098">
    <property type="entry name" value="Ribonuclease H-like"/>
    <property type="match status" value="1"/>
</dbReference>
<evidence type="ECO:0000259" key="13">
    <source>
        <dbReference type="PROSITE" id="PS50994"/>
    </source>
</evidence>
<evidence type="ECO:0000259" key="12">
    <source>
        <dbReference type="PROSITE" id="PS50222"/>
    </source>
</evidence>
<dbReference type="InterPro" id="IPR002048">
    <property type="entry name" value="EF_hand_dom"/>
</dbReference>
<feature type="domain" description="Protein kinase" evidence="11">
    <location>
        <begin position="2153"/>
        <end position="2448"/>
    </location>
</feature>
<accession>A0ABP0SBH5</accession>
<proteinExistence type="inferred from homology"/>
<dbReference type="PANTHER" id="PTHR24349">
    <property type="entry name" value="SERINE/THREONINE-PROTEIN KINASE"/>
    <property type="match status" value="1"/>
</dbReference>
<evidence type="ECO:0000256" key="3">
    <source>
        <dbReference type="ARBA" id="ARBA00022679"/>
    </source>
</evidence>
<feature type="compositionally biased region" description="Low complexity" evidence="10">
    <location>
        <begin position="991"/>
        <end position="1002"/>
    </location>
</feature>
<dbReference type="PROSITE" id="PS00108">
    <property type="entry name" value="PROTEIN_KINASE_ST"/>
    <property type="match status" value="1"/>
</dbReference>
<evidence type="ECO:0000256" key="6">
    <source>
        <dbReference type="ARBA" id="ARBA00022837"/>
    </source>
</evidence>
<feature type="compositionally biased region" description="Low complexity" evidence="10">
    <location>
        <begin position="479"/>
        <end position="493"/>
    </location>
</feature>
<evidence type="ECO:0000256" key="7">
    <source>
        <dbReference type="ARBA" id="ARBA00022840"/>
    </source>
</evidence>
<evidence type="ECO:0000313" key="15">
    <source>
        <dbReference type="Proteomes" id="UP001642484"/>
    </source>
</evidence>
<evidence type="ECO:0000256" key="2">
    <source>
        <dbReference type="ARBA" id="ARBA00022527"/>
    </source>
</evidence>
<keyword evidence="3" id="KW-0808">Transferase</keyword>
<comment type="similarity">
    <text evidence="8">Belongs to the protein kinase superfamily. Ser/Thr protein kinase family. CDPK subfamily.</text>
</comment>
<evidence type="ECO:0000259" key="11">
    <source>
        <dbReference type="PROSITE" id="PS50011"/>
    </source>
</evidence>
<feature type="domain" description="EF-hand" evidence="12">
    <location>
        <begin position="2489"/>
        <end position="2524"/>
    </location>
</feature>
<feature type="compositionally biased region" description="Basic and acidic residues" evidence="10">
    <location>
        <begin position="1754"/>
        <end position="1765"/>
    </location>
</feature>